<proteinExistence type="predicted"/>
<evidence type="ECO:0000313" key="4">
    <source>
        <dbReference type="Proteomes" id="UP000192257"/>
    </source>
</evidence>
<feature type="compositionally biased region" description="Polar residues" evidence="1">
    <location>
        <begin position="62"/>
        <end position="71"/>
    </location>
</feature>
<evidence type="ECO:0000256" key="1">
    <source>
        <dbReference type="SAM" id="MobiDB-lite"/>
    </source>
</evidence>
<dbReference type="RefSeq" id="XP_028884433.1">
    <property type="nucleotide sequence ID" value="XM_029024030.1"/>
</dbReference>
<organism evidence="3 4">
    <name type="scientific">Trypanosoma theileri</name>
    <dbReference type="NCBI Taxonomy" id="67003"/>
    <lineage>
        <taxon>Eukaryota</taxon>
        <taxon>Discoba</taxon>
        <taxon>Euglenozoa</taxon>
        <taxon>Kinetoplastea</taxon>
        <taxon>Metakinetoplastina</taxon>
        <taxon>Trypanosomatida</taxon>
        <taxon>Trypanosomatidae</taxon>
        <taxon>Trypanosoma</taxon>
    </lineage>
</organism>
<dbReference type="AlphaFoldDB" id="A0A1X0P097"/>
<feature type="compositionally biased region" description="Basic residues" evidence="1">
    <location>
        <begin position="40"/>
        <end position="52"/>
    </location>
</feature>
<feature type="compositionally biased region" description="Basic residues" evidence="1">
    <location>
        <begin position="17"/>
        <end position="28"/>
    </location>
</feature>
<reference evidence="3 4" key="1">
    <citation type="submission" date="2017-03" db="EMBL/GenBank/DDBJ databases">
        <title>An alternative strategy for trypanosome survival in the mammalian bloodstream revealed through genome and transcriptome analysis of the ubiquitous bovine parasite Trypanosoma (Megatrypanum) theileri.</title>
        <authorList>
            <person name="Kelly S."/>
            <person name="Ivens A."/>
            <person name="Mott A."/>
            <person name="O'Neill E."/>
            <person name="Emms D."/>
            <person name="Macleod O."/>
            <person name="Voorheis P."/>
            <person name="Matthews J."/>
            <person name="Matthews K."/>
            <person name="Carrington M."/>
        </authorList>
    </citation>
    <scope>NUCLEOTIDE SEQUENCE [LARGE SCALE GENOMIC DNA]</scope>
    <source>
        <strain evidence="3">Edinburgh</strain>
    </source>
</reference>
<dbReference type="SUPFAM" id="SSF49562">
    <property type="entry name" value="C2 domain (Calcium/lipid-binding domain, CaLB)"/>
    <property type="match status" value="4"/>
</dbReference>
<feature type="region of interest" description="Disordered" evidence="1">
    <location>
        <begin position="1"/>
        <end position="96"/>
    </location>
</feature>
<accession>A0A1X0P097</accession>
<dbReference type="InterPro" id="IPR035892">
    <property type="entry name" value="C2_domain_sf"/>
</dbReference>
<feature type="domain" description="C2" evidence="2">
    <location>
        <begin position="683"/>
        <end position="799"/>
    </location>
</feature>
<dbReference type="CDD" id="cd00030">
    <property type="entry name" value="C2"/>
    <property type="match status" value="4"/>
</dbReference>
<dbReference type="EMBL" id="NBCO01000008">
    <property type="protein sequence ID" value="ORC90367.1"/>
    <property type="molecule type" value="Genomic_DNA"/>
</dbReference>
<evidence type="ECO:0000313" key="3">
    <source>
        <dbReference type="EMBL" id="ORC90367.1"/>
    </source>
</evidence>
<dbReference type="STRING" id="67003.A0A1X0P097"/>
<dbReference type="Proteomes" id="UP000192257">
    <property type="component" value="Unassembled WGS sequence"/>
</dbReference>
<dbReference type="OrthoDB" id="262033at2759"/>
<dbReference type="PROSITE" id="PS50004">
    <property type="entry name" value="C2"/>
    <property type="match status" value="2"/>
</dbReference>
<feature type="compositionally biased region" description="Low complexity" evidence="1">
    <location>
        <begin position="72"/>
        <end position="82"/>
    </location>
</feature>
<evidence type="ECO:0000259" key="2">
    <source>
        <dbReference type="PROSITE" id="PS50004"/>
    </source>
</evidence>
<gene>
    <name evidence="3" type="ORF">TM35_000081650</name>
</gene>
<keyword evidence="4" id="KW-1185">Reference proteome</keyword>
<name>A0A1X0P097_9TRYP</name>
<dbReference type="Gene3D" id="2.60.40.150">
    <property type="entry name" value="C2 domain"/>
    <property type="match status" value="2"/>
</dbReference>
<dbReference type="Pfam" id="PF00168">
    <property type="entry name" value="C2"/>
    <property type="match status" value="4"/>
</dbReference>
<dbReference type="SMART" id="SM00239">
    <property type="entry name" value="C2"/>
    <property type="match status" value="4"/>
</dbReference>
<dbReference type="PANTHER" id="PTHR39670">
    <property type="entry name" value="C2 DOMAIN-CONTAINING PROTEIN-RELATED"/>
    <property type="match status" value="1"/>
</dbReference>
<sequence length="1210" mass="137868">MFLHSSSGSPSHSVHSSVRRSHRSRHLHPTRESSSGRNRSSQRHSHRHHRQVHSFTEEDYYNTDNHYHSQQNSRSSSAHHNGGSNGYQRTHPFHYNDTLPPYAVPHARRTGPMSEDDEYYTPRVPVLSVPRSESGGGHHNNKKKIRVRVEGIRNLLPLSRATQHPPSTFVTVQTSYGRGKTPIIHNNANPPFNDEFVFEVTNPETEEVTLTVVAVTSSGRKKLGQCVFSIMNIIRGKERRQWISLVRHPGSERAYDCGSVLVSLYTDTFGLRHLPTATAESDFRERLRVLLRMNAPEELHRLEWYVGECMDDYDGAFSALCKKFHKPGSDPASFEITVKSVANLVDGNASPVVYETCYVVIIAGRQKKVTKMVPYHRLANINETYKMTLGNPKADNISLAVYSSKHKIGECLISLNGLQRGVPKERTHSIVYAAGTGDACYSGNITIVLCSPSYGSDHPINERSEEMKRIRVRNYLWRYLRDDLHRLDPIVASIDDLDEFMRTWVRECGPEPHRSMMKLRIQRFHLETKQDLPKIYGVITIIGPEFHRSSSVRYTQDFIFNNDFDISICSPEKDEVLFVIVEERDGKDIEVGRVSMSVKNIKCGDVCKRSLQVYKDALTTNAKMIGILSIEVFSLEVGLKEEAVPAKKEQYFRQRVEALFNRYDPSQLHRVDYLLGENIGAEERLIKQLTDTYGPETGTAPMRIRILSIRDFLPMCSCYVKVYLDDTQVLCTKDHHAARSLQFDIGMKNETTVSLENPLHSMLKFKVAEHRKFRSSRVLGLAEMSLRNMVREEPNICWLPIIDVNSHEEVGVLGVELQSPGFAKGTVVIYGKPHNGSDGSVLEEVTRDVTSLVRKYAPQELPHVQPLIAQSTSLREAHKELRKKFAPKPVQFTFYIHIDNINMTQSEDKNALDKGLISVVAHFAEEEMRSSMKIEWAEKIDTRKFYPEIRMDIGFLKDTEEVANAPMLEIALHETPMLQNGHASSNAIKRTVHGIMSNLVQDKELGRVALSLRALLTKRTYHLGESITVPIIRTSSRALTFPRTTFGVVSTDLTAIIGEVTLRITIPAFEVIPKRLQFTRASMKRFHRAYVRYYEKRIAAFYRAYDPWSLRDFHFTLYERDVASAKWPLSLYDWLVALIKRYGPEPSTAFGPPPKLPFDPEEEEADRLERDVGNNTVFSSTEEGGSEAPSTARSKSRRKRTGRTSPQRIS</sequence>
<dbReference type="PANTHER" id="PTHR39670:SF4">
    <property type="entry name" value="C2 DOMAIN-CONTAINING PROTEIN"/>
    <property type="match status" value="1"/>
</dbReference>
<feature type="compositionally biased region" description="Low complexity" evidence="1">
    <location>
        <begin position="1"/>
        <end position="16"/>
    </location>
</feature>
<feature type="domain" description="C2" evidence="2">
    <location>
        <begin position="121"/>
        <end position="243"/>
    </location>
</feature>
<dbReference type="InterPro" id="IPR000008">
    <property type="entry name" value="C2_dom"/>
</dbReference>
<protein>
    <recommendedName>
        <fullName evidence="2">C2 domain-containing protein</fullName>
    </recommendedName>
</protein>
<feature type="compositionally biased region" description="Polar residues" evidence="1">
    <location>
        <begin position="1173"/>
        <end position="1183"/>
    </location>
</feature>
<dbReference type="VEuPathDB" id="TriTrypDB:TM35_000081650"/>
<feature type="region of interest" description="Disordered" evidence="1">
    <location>
        <begin position="1149"/>
        <end position="1210"/>
    </location>
</feature>
<dbReference type="GeneID" id="39983810"/>
<comment type="caution">
    <text evidence="3">The sequence shown here is derived from an EMBL/GenBank/DDBJ whole genome shotgun (WGS) entry which is preliminary data.</text>
</comment>